<sequence>MKHRNDHITVSKANNPLTEPYFATKKAYAKTVPKTDFTNISFELFFQTSYNHHILTLTSH</sequence>
<accession>A0ACC6ADH8</accession>
<comment type="caution">
    <text evidence="1">The sequence shown here is derived from an EMBL/GenBank/DDBJ whole genome shotgun (WGS) entry which is preliminary data.</text>
</comment>
<reference evidence="1" key="1">
    <citation type="submission" date="2022-05" db="EMBL/GenBank/DDBJ databases">
        <title>Comparative Genomics of Spacecraft Associated Microbes.</title>
        <authorList>
            <person name="Tran M.T."/>
            <person name="Wright A."/>
            <person name="Seuylemezian A."/>
            <person name="Eisen J."/>
            <person name="Coil D."/>
        </authorList>
    </citation>
    <scope>NUCLEOTIDE SEQUENCE</scope>
    <source>
        <strain evidence="1">FAIRING 10M-2.2</strain>
    </source>
</reference>
<dbReference type="Proteomes" id="UP001202289">
    <property type="component" value="Unassembled WGS sequence"/>
</dbReference>
<dbReference type="EMBL" id="JAMBOP010000040">
    <property type="protein sequence ID" value="MCM3738309.1"/>
    <property type="molecule type" value="Genomic_DNA"/>
</dbReference>
<protein>
    <submittedName>
        <fullName evidence="1">Uncharacterized protein</fullName>
    </submittedName>
</protein>
<evidence type="ECO:0000313" key="2">
    <source>
        <dbReference type="Proteomes" id="UP001202289"/>
    </source>
</evidence>
<gene>
    <name evidence="1" type="ORF">M3215_21620</name>
</gene>
<keyword evidence="2" id="KW-1185">Reference proteome</keyword>
<evidence type="ECO:0000313" key="1">
    <source>
        <dbReference type="EMBL" id="MCM3738309.1"/>
    </source>
</evidence>
<proteinExistence type="predicted"/>
<organism evidence="1 2">
    <name type="scientific">Bacillus cytotoxicus</name>
    <dbReference type="NCBI Taxonomy" id="580165"/>
    <lineage>
        <taxon>Bacteria</taxon>
        <taxon>Bacillati</taxon>
        <taxon>Bacillota</taxon>
        <taxon>Bacilli</taxon>
        <taxon>Bacillales</taxon>
        <taxon>Bacillaceae</taxon>
        <taxon>Bacillus</taxon>
        <taxon>Bacillus cereus group</taxon>
    </lineage>
</organism>
<name>A0ACC6ADH8_9BACI</name>